<organism evidence="3 4">
    <name type="scientific">Actinoplanes awajinensis subsp. mycoplanecinus</name>
    <dbReference type="NCBI Taxonomy" id="135947"/>
    <lineage>
        <taxon>Bacteria</taxon>
        <taxon>Bacillati</taxon>
        <taxon>Actinomycetota</taxon>
        <taxon>Actinomycetes</taxon>
        <taxon>Micromonosporales</taxon>
        <taxon>Micromonosporaceae</taxon>
        <taxon>Actinoplanes</taxon>
    </lineage>
</organism>
<gene>
    <name evidence="3" type="ORF">ADL15_01650</name>
</gene>
<feature type="transmembrane region" description="Helical" evidence="2">
    <location>
        <begin position="20"/>
        <end position="50"/>
    </location>
</feature>
<feature type="transmembrane region" description="Helical" evidence="2">
    <location>
        <begin position="109"/>
        <end position="129"/>
    </location>
</feature>
<reference evidence="3 4" key="1">
    <citation type="submission" date="2015-10" db="EMBL/GenBank/DDBJ databases">
        <authorList>
            <person name="Gilbert D.G."/>
        </authorList>
    </citation>
    <scope>NUCLEOTIDE SEQUENCE [LARGE SCALE GENOMIC DNA]</scope>
    <source>
        <strain evidence="3 4">NRRL B-16712</strain>
    </source>
</reference>
<dbReference type="OrthoDB" id="3298267at2"/>
<accession>A0A0X3VFU9</accession>
<feature type="compositionally biased region" description="Low complexity" evidence="1">
    <location>
        <begin position="193"/>
        <end position="228"/>
    </location>
</feature>
<feature type="region of interest" description="Disordered" evidence="1">
    <location>
        <begin position="134"/>
        <end position="238"/>
    </location>
</feature>
<comment type="caution">
    <text evidence="3">The sequence shown here is derived from an EMBL/GenBank/DDBJ whole genome shotgun (WGS) entry which is preliminary data.</text>
</comment>
<dbReference type="EMBL" id="LLZH01000002">
    <property type="protein sequence ID" value="KUL42266.1"/>
    <property type="molecule type" value="Genomic_DNA"/>
</dbReference>
<dbReference type="RefSeq" id="WP_067684403.1">
    <property type="nucleotide sequence ID" value="NZ_LLZH01000002.1"/>
</dbReference>
<dbReference type="AlphaFoldDB" id="A0A0X3VFU9"/>
<sequence length="238" mass="23803">MTEHAHHRVWSGIDIPKTIAGTLAAVSAAVVGSFLGVAGTLIGAAVASLISSVGTEIYHRYLERGTKKLQTAFVTAPAAVGTPEVAAAPQPPSDEPAPARQIRWKRISLVAASLFVLAMGTLTAAELLAGRSAADATGGKSGGAPTVFNWTGNDSSSDSDTDKPVPASSTTPAGADPSAEPATEPSSQPDQGTATTAPADPGTATTEPAAEPTTEAPAEPEPTTGADTDQGTAELPEQ</sequence>
<evidence type="ECO:0000256" key="2">
    <source>
        <dbReference type="SAM" id="Phobius"/>
    </source>
</evidence>
<name>A0A0X3VFU9_9ACTN</name>
<evidence type="ECO:0000313" key="4">
    <source>
        <dbReference type="Proteomes" id="UP000053244"/>
    </source>
</evidence>
<keyword evidence="2" id="KW-0472">Membrane</keyword>
<protein>
    <submittedName>
        <fullName evidence="3">Uncharacterized protein</fullName>
    </submittedName>
</protein>
<dbReference type="Proteomes" id="UP000053244">
    <property type="component" value="Unassembled WGS sequence"/>
</dbReference>
<keyword evidence="2" id="KW-0812">Transmembrane</keyword>
<evidence type="ECO:0000313" key="3">
    <source>
        <dbReference type="EMBL" id="KUL42266.1"/>
    </source>
</evidence>
<keyword evidence="2" id="KW-1133">Transmembrane helix</keyword>
<keyword evidence="4" id="KW-1185">Reference proteome</keyword>
<proteinExistence type="predicted"/>
<evidence type="ECO:0000256" key="1">
    <source>
        <dbReference type="SAM" id="MobiDB-lite"/>
    </source>
</evidence>